<dbReference type="EMBL" id="MU006001">
    <property type="protein sequence ID" value="KAF2858907.1"/>
    <property type="molecule type" value="Genomic_DNA"/>
</dbReference>
<dbReference type="Proteomes" id="UP000799421">
    <property type="component" value="Unassembled WGS sequence"/>
</dbReference>
<protein>
    <submittedName>
        <fullName evidence="1">Uncharacterized protein</fullName>
    </submittedName>
</protein>
<name>A0A6A7BVB4_9PEZI</name>
<dbReference type="OrthoDB" id="2506088at2759"/>
<evidence type="ECO:0000313" key="1">
    <source>
        <dbReference type="EMBL" id="KAF2858907.1"/>
    </source>
</evidence>
<proteinExistence type="predicted"/>
<dbReference type="AlphaFoldDB" id="A0A6A7BVB4"/>
<accession>A0A6A7BVB4</accession>
<keyword evidence="2" id="KW-1185">Reference proteome</keyword>
<gene>
    <name evidence="1" type="ORF">K470DRAFT_296100</name>
</gene>
<evidence type="ECO:0000313" key="2">
    <source>
        <dbReference type="Proteomes" id="UP000799421"/>
    </source>
</evidence>
<sequence length="302" mass="33850">MYGHEVITNYVLLADWARISTCSSGGSRWAPMQSLSMILAGESRNENFHPSLHLFVAAGDKIKGNQMMDAIKADMTRLQCGKMAFNRKARSNRVLVGGPVTGQVDNLEASSLCSHTINSKLPCRTCLFDKLQVESSHDIITSAFRQTSENMMRRWEEMWDLDDISKKLKLHSLCHMSMWVRRFGPVIGAMTETQESTSKFLRQHTEHTNQQAISMDVGERGVITSGERHIAAGGWWCLNGTRMTRAGEGVVRLFKTPLVQGFMGLPNDHGPGTRRLWSVRQDPTSAVDDALDILPRQRYGVP</sequence>
<reference evidence="1" key="1">
    <citation type="journal article" date="2020" name="Stud. Mycol.">
        <title>101 Dothideomycetes genomes: a test case for predicting lifestyles and emergence of pathogens.</title>
        <authorList>
            <person name="Haridas S."/>
            <person name="Albert R."/>
            <person name="Binder M."/>
            <person name="Bloem J."/>
            <person name="Labutti K."/>
            <person name="Salamov A."/>
            <person name="Andreopoulos B."/>
            <person name="Baker S."/>
            <person name="Barry K."/>
            <person name="Bills G."/>
            <person name="Bluhm B."/>
            <person name="Cannon C."/>
            <person name="Castanera R."/>
            <person name="Culley D."/>
            <person name="Daum C."/>
            <person name="Ezra D."/>
            <person name="Gonzalez J."/>
            <person name="Henrissat B."/>
            <person name="Kuo A."/>
            <person name="Liang C."/>
            <person name="Lipzen A."/>
            <person name="Lutzoni F."/>
            <person name="Magnuson J."/>
            <person name="Mondo S."/>
            <person name="Nolan M."/>
            <person name="Ohm R."/>
            <person name="Pangilinan J."/>
            <person name="Park H.-J."/>
            <person name="Ramirez L."/>
            <person name="Alfaro M."/>
            <person name="Sun H."/>
            <person name="Tritt A."/>
            <person name="Yoshinaga Y."/>
            <person name="Zwiers L.-H."/>
            <person name="Turgeon B."/>
            <person name="Goodwin S."/>
            <person name="Spatafora J."/>
            <person name="Crous P."/>
            <person name="Grigoriev I."/>
        </authorList>
    </citation>
    <scope>NUCLEOTIDE SEQUENCE</scope>
    <source>
        <strain evidence="1">CBS 480.64</strain>
    </source>
</reference>
<organism evidence="1 2">
    <name type="scientific">Piedraia hortae CBS 480.64</name>
    <dbReference type="NCBI Taxonomy" id="1314780"/>
    <lineage>
        <taxon>Eukaryota</taxon>
        <taxon>Fungi</taxon>
        <taxon>Dikarya</taxon>
        <taxon>Ascomycota</taxon>
        <taxon>Pezizomycotina</taxon>
        <taxon>Dothideomycetes</taxon>
        <taxon>Dothideomycetidae</taxon>
        <taxon>Capnodiales</taxon>
        <taxon>Piedraiaceae</taxon>
        <taxon>Piedraia</taxon>
    </lineage>
</organism>